<keyword evidence="3" id="KW-1185">Reference proteome</keyword>
<dbReference type="Pfam" id="PF07714">
    <property type="entry name" value="PK_Tyr_Ser-Thr"/>
    <property type="match status" value="1"/>
</dbReference>
<evidence type="ECO:0000313" key="2">
    <source>
        <dbReference type="EMBL" id="GMF55877.1"/>
    </source>
</evidence>
<dbReference type="SUPFAM" id="SSF56112">
    <property type="entry name" value="Protein kinase-like (PK-like)"/>
    <property type="match status" value="2"/>
</dbReference>
<dbReference type="GO" id="GO:0005524">
    <property type="term" value="F:ATP binding"/>
    <property type="evidence" value="ECO:0007669"/>
    <property type="project" value="InterPro"/>
</dbReference>
<dbReference type="Gene3D" id="3.30.200.20">
    <property type="entry name" value="Phosphorylase Kinase, domain 1"/>
    <property type="match status" value="1"/>
</dbReference>
<dbReference type="InterPro" id="IPR008271">
    <property type="entry name" value="Ser/Thr_kinase_AS"/>
</dbReference>
<dbReference type="SMART" id="SM00220">
    <property type="entry name" value="S_TKc"/>
    <property type="match status" value="1"/>
</dbReference>
<dbReference type="Gene3D" id="1.10.510.10">
    <property type="entry name" value="Transferase(Phosphotransferase) domain 1"/>
    <property type="match status" value="1"/>
</dbReference>
<dbReference type="InterPro" id="IPR011009">
    <property type="entry name" value="Kinase-like_dom_sf"/>
</dbReference>
<gene>
    <name evidence="2" type="ORF">Pfra01_002360000</name>
</gene>
<accession>A0A9W7D5C1</accession>
<dbReference type="PANTHER" id="PTHR44329">
    <property type="entry name" value="SERINE/THREONINE-PROTEIN KINASE TNNI3K-RELATED"/>
    <property type="match status" value="1"/>
</dbReference>
<dbReference type="EMBL" id="BSXT01003868">
    <property type="protein sequence ID" value="GMF55877.1"/>
    <property type="molecule type" value="Genomic_DNA"/>
</dbReference>
<dbReference type="PROSITE" id="PS50011">
    <property type="entry name" value="PROTEIN_KINASE_DOM"/>
    <property type="match status" value="1"/>
</dbReference>
<dbReference type="PANTHER" id="PTHR44329:SF214">
    <property type="entry name" value="PROTEIN KINASE DOMAIN-CONTAINING PROTEIN"/>
    <property type="match status" value="1"/>
</dbReference>
<evidence type="ECO:0000259" key="1">
    <source>
        <dbReference type="PROSITE" id="PS50011"/>
    </source>
</evidence>
<proteinExistence type="predicted"/>
<dbReference type="Proteomes" id="UP001165121">
    <property type="component" value="Unassembled WGS sequence"/>
</dbReference>
<feature type="domain" description="Protein kinase" evidence="1">
    <location>
        <begin position="611"/>
        <end position="879"/>
    </location>
</feature>
<name>A0A9W7D5C1_9STRA</name>
<dbReference type="InterPro" id="IPR051681">
    <property type="entry name" value="Ser/Thr_Kinases-Pseudokinases"/>
</dbReference>
<dbReference type="PROSITE" id="PS00108">
    <property type="entry name" value="PROTEIN_KINASE_ST"/>
    <property type="match status" value="1"/>
</dbReference>
<dbReference type="AlphaFoldDB" id="A0A9W7D5C1"/>
<dbReference type="InterPro" id="IPR001245">
    <property type="entry name" value="Ser-Thr/Tyr_kinase_cat_dom"/>
</dbReference>
<organism evidence="2 3">
    <name type="scientific">Phytophthora fragariaefolia</name>
    <dbReference type="NCBI Taxonomy" id="1490495"/>
    <lineage>
        <taxon>Eukaryota</taxon>
        <taxon>Sar</taxon>
        <taxon>Stramenopiles</taxon>
        <taxon>Oomycota</taxon>
        <taxon>Peronosporomycetes</taxon>
        <taxon>Peronosporales</taxon>
        <taxon>Peronosporaceae</taxon>
        <taxon>Phytophthora</taxon>
    </lineage>
</organism>
<dbReference type="OrthoDB" id="346907at2759"/>
<protein>
    <submittedName>
        <fullName evidence="2">Unnamed protein product</fullName>
    </submittedName>
</protein>
<sequence length="880" mass="99768">MLTPDRIGDHLVDRCMALDDFRVQKMASAWLPEALTGSRMNFGSCHVLQGIVNAVNDQVQAIIAYENEPNALVKLAQTGYIAQQILRLNRLLDVALAAYGISEPRGIATWQTVFQQERQERMMRFQNLVENKPRLLELLGGEQQQLEVLTLLVYDFQKHSDDTYTDMEYDVILNVYEICARFSGLAVINIPEWFVPSYEIEQSHWQGTQVDVEYLSKPNDEFCIRQASAWWDLHHPHVMKLFGVCHVGKAMTLVRERAQCVKKPGAELPSRDVLVGTAHVLQFLHERHIIPANLSLERLFSTEKEHKVMLHGGELHLKPVTSPAVNLKKQGLSGTPFLPACPDFLKNDEWGFIKQACVDDLNIRDGVSYVINRLQERSRPAHRHFWNRKAYPHKTSGIVKYTQSYVDPSSNQSVGSLFEEITDRFNSNEGETTLMDGYVLERLVSVHQQLLSSICTENLLRSFIEIIVRFKQCLVRRAESNISSFCVALSRSIEHISVSFHAEIDDLVARCGFAKTETTSTHDWKRHCNFLRLNQHESFQVALEGLVSDLGEEEERIEAATLLVFEATKHRCSYDCDQLRAIESTAANIVGIPGDQKHIVVPKWFIPRYEVDVGTQISTGSFAAVHHGKWLNATVAIKCLFQSDRKLFMREANIWFTLNHPNIVKLYGACHVGKCITSRSLDEPEKQANRRPFFVCEYASEGTLNDYLKKSEIRHKSGPNVWKCLCEAARGLQHLHERGIIHGDLKGNNILVGSDRQVKLTDFGLSAFAKKLNWTGRTGAIGAIRWKAPERLGKFDRGPSFASDIYSFGMCIIEAVTGTFPWRETVDEDVIVSNVTQGKLPSRPETFTNEQWDLVSRMCRLNPADRVTTAAVVALLGSFC</sequence>
<dbReference type="GO" id="GO:0004674">
    <property type="term" value="F:protein serine/threonine kinase activity"/>
    <property type="evidence" value="ECO:0007669"/>
    <property type="project" value="TreeGrafter"/>
</dbReference>
<comment type="caution">
    <text evidence="2">The sequence shown here is derived from an EMBL/GenBank/DDBJ whole genome shotgun (WGS) entry which is preliminary data.</text>
</comment>
<dbReference type="InterPro" id="IPR000719">
    <property type="entry name" value="Prot_kinase_dom"/>
</dbReference>
<evidence type="ECO:0000313" key="3">
    <source>
        <dbReference type="Proteomes" id="UP001165121"/>
    </source>
</evidence>
<reference evidence="2" key="1">
    <citation type="submission" date="2023-04" db="EMBL/GenBank/DDBJ databases">
        <title>Phytophthora fragariaefolia NBRC 109709.</title>
        <authorList>
            <person name="Ichikawa N."/>
            <person name="Sato H."/>
            <person name="Tonouchi N."/>
        </authorList>
    </citation>
    <scope>NUCLEOTIDE SEQUENCE</scope>
    <source>
        <strain evidence="2">NBRC 109709</strain>
    </source>
</reference>